<dbReference type="Pfam" id="PF00294">
    <property type="entry name" value="PfkB"/>
    <property type="match status" value="1"/>
</dbReference>
<reference evidence="7 8" key="1">
    <citation type="submission" date="2020-08" db="EMBL/GenBank/DDBJ databases">
        <title>Genomic Encyclopedia of Type Strains, Phase IV (KMG-IV): sequencing the most valuable type-strain genomes for metagenomic binning, comparative biology and taxonomic classification.</title>
        <authorList>
            <person name="Goeker M."/>
        </authorList>
    </citation>
    <scope>NUCLEOTIDE SEQUENCE [LARGE SCALE GENOMIC DNA]</scope>
    <source>
        <strain evidence="7 8">DSM 103737</strain>
    </source>
</reference>
<dbReference type="CDD" id="cd01167">
    <property type="entry name" value="bac_FRK"/>
    <property type="match status" value="1"/>
</dbReference>
<comment type="similarity">
    <text evidence="1">Belongs to the carbohydrate kinase PfkB family.</text>
</comment>
<keyword evidence="4 7" id="KW-0418">Kinase</keyword>
<evidence type="ECO:0000256" key="4">
    <source>
        <dbReference type="ARBA" id="ARBA00022777"/>
    </source>
</evidence>
<name>A0A840BYJ1_9HYPH</name>
<evidence type="ECO:0000256" key="2">
    <source>
        <dbReference type="ARBA" id="ARBA00022679"/>
    </source>
</evidence>
<dbReference type="RefSeq" id="WP_183316068.1">
    <property type="nucleotide sequence ID" value="NZ_JACIEN010000001.1"/>
</dbReference>
<evidence type="ECO:0000256" key="1">
    <source>
        <dbReference type="ARBA" id="ARBA00010688"/>
    </source>
</evidence>
<proteinExistence type="inferred from homology"/>
<feature type="domain" description="Carbohydrate kinase PfkB" evidence="6">
    <location>
        <begin position="3"/>
        <end position="304"/>
    </location>
</feature>
<keyword evidence="2 7" id="KW-0808">Transferase</keyword>
<accession>A0A840BYJ1</accession>
<keyword evidence="3" id="KW-0547">Nucleotide-binding</keyword>
<keyword evidence="8" id="KW-1185">Reference proteome</keyword>
<dbReference type="InterPro" id="IPR029056">
    <property type="entry name" value="Ribokinase-like"/>
</dbReference>
<dbReference type="Gene3D" id="3.40.1190.20">
    <property type="match status" value="1"/>
</dbReference>
<dbReference type="SUPFAM" id="SSF53613">
    <property type="entry name" value="Ribokinase-like"/>
    <property type="match status" value="1"/>
</dbReference>
<comment type="caution">
    <text evidence="7">The sequence shown here is derived from an EMBL/GenBank/DDBJ whole genome shotgun (WGS) entry which is preliminary data.</text>
</comment>
<evidence type="ECO:0000313" key="8">
    <source>
        <dbReference type="Proteomes" id="UP000577362"/>
    </source>
</evidence>
<evidence type="ECO:0000259" key="6">
    <source>
        <dbReference type="Pfam" id="PF00294"/>
    </source>
</evidence>
<dbReference type="PANTHER" id="PTHR43085:SF1">
    <property type="entry name" value="PSEUDOURIDINE KINASE-RELATED"/>
    <property type="match status" value="1"/>
</dbReference>
<gene>
    <name evidence="7" type="ORF">GGR16_001355</name>
</gene>
<keyword evidence="5" id="KW-0067">ATP-binding</keyword>
<sequence length="318" mass="33039">MILVCGEALVDLFIKARGAGGLDAEAVVGGSPFNVAVGLARLGCPAAFCGAIARDPLGEELVATLVRNGVDVAHVRRSDRPTTLSLATATHDGSVHYRFYGEQAADRDLPAEALPDCSGFAAIAVGSYSLGVEPVGSTIETLLAREGARRVVSIDPNLRPDLIGDMGAWRERFARLVTHATIVKASAEDIATAYGEAADVGEMAASWLAAGVKLVAVTRGEKGASAYLADGAVLHVPARPIRLVDAVGAGDTFHAALLAFLAGRGKLDRPAIATIDHETVTEALHYAASAASITCSRRGADLPSRQDVEAILHERTMV</sequence>
<evidence type="ECO:0000256" key="3">
    <source>
        <dbReference type="ARBA" id="ARBA00022741"/>
    </source>
</evidence>
<dbReference type="GO" id="GO:0008865">
    <property type="term" value="F:fructokinase activity"/>
    <property type="evidence" value="ECO:0007669"/>
    <property type="project" value="UniProtKB-EC"/>
</dbReference>
<dbReference type="EMBL" id="JACIEN010000001">
    <property type="protein sequence ID" value="MBB4016349.1"/>
    <property type="molecule type" value="Genomic_DNA"/>
</dbReference>
<dbReference type="InterPro" id="IPR050306">
    <property type="entry name" value="PfkB_Carbo_kinase"/>
</dbReference>
<dbReference type="PANTHER" id="PTHR43085">
    <property type="entry name" value="HEXOKINASE FAMILY MEMBER"/>
    <property type="match status" value="1"/>
</dbReference>
<dbReference type="AlphaFoldDB" id="A0A840BYJ1"/>
<dbReference type="InterPro" id="IPR011611">
    <property type="entry name" value="PfkB_dom"/>
</dbReference>
<dbReference type="EC" id="2.7.1.4" evidence="7"/>
<protein>
    <submittedName>
        <fullName evidence="7">Fructokinase</fullName>
        <ecNumber evidence="7">2.7.1.4</ecNumber>
    </submittedName>
</protein>
<dbReference type="GO" id="GO:0005524">
    <property type="term" value="F:ATP binding"/>
    <property type="evidence" value="ECO:0007669"/>
    <property type="project" value="UniProtKB-KW"/>
</dbReference>
<dbReference type="Proteomes" id="UP000577362">
    <property type="component" value="Unassembled WGS sequence"/>
</dbReference>
<organism evidence="7 8">
    <name type="scientific">Chelatococcus caeni</name>
    <dbReference type="NCBI Taxonomy" id="1348468"/>
    <lineage>
        <taxon>Bacteria</taxon>
        <taxon>Pseudomonadati</taxon>
        <taxon>Pseudomonadota</taxon>
        <taxon>Alphaproteobacteria</taxon>
        <taxon>Hyphomicrobiales</taxon>
        <taxon>Chelatococcaceae</taxon>
        <taxon>Chelatococcus</taxon>
    </lineage>
</organism>
<evidence type="ECO:0000313" key="7">
    <source>
        <dbReference type="EMBL" id="MBB4016349.1"/>
    </source>
</evidence>
<evidence type="ECO:0000256" key="5">
    <source>
        <dbReference type="ARBA" id="ARBA00022840"/>
    </source>
</evidence>